<dbReference type="AlphaFoldDB" id="A0A0C3F0W0"/>
<dbReference type="Proteomes" id="UP000054166">
    <property type="component" value="Unassembled WGS sequence"/>
</dbReference>
<evidence type="ECO:0000313" key="3">
    <source>
        <dbReference type="Proteomes" id="UP000054166"/>
    </source>
</evidence>
<keyword evidence="3" id="KW-1185">Reference proteome</keyword>
<protein>
    <submittedName>
        <fullName evidence="2">Uncharacterized protein</fullName>
    </submittedName>
</protein>
<organism evidence="2 3">
    <name type="scientific">Piloderma croceum (strain F 1598)</name>
    <dbReference type="NCBI Taxonomy" id="765440"/>
    <lineage>
        <taxon>Eukaryota</taxon>
        <taxon>Fungi</taxon>
        <taxon>Dikarya</taxon>
        <taxon>Basidiomycota</taxon>
        <taxon>Agaricomycotina</taxon>
        <taxon>Agaricomycetes</taxon>
        <taxon>Agaricomycetidae</taxon>
        <taxon>Atheliales</taxon>
        <taxon>Atheliaceae</taxon>
        <taxon>Piloderma</taxon>
    </lineage>
</organism>
<feature type="region of interest" description="Disordered" evidence="1">
    <location>
        <begin position="285"/>
        <end position="328"/>
    </location>
</feature>
<dbReference type="InParanoid" id="A0A0C3F0W0"/>
<evidence type="ECO:0000256" key="1">
    <source>
        <dbReference type="SAM" id="MobiDB-lite"/>
    </source>
</evidence>
<dbReference type="EMBL" id="KN833073">
    <property type="protein sequence ID" value="KIM73789.1"/>
    <property type="molecule type" value="Genomic_DNA"/>
</dbReference>
<feature type="non-terminal residue" evidence="2">
    <location>
        <position position="1"/>
    </location>
</feature>
<proteinExistence type="predicted"/>
<name>A0A0C3F0W0_PILCF</name>
<reference evidence="3" key="2">
    <citation type="submission" date="2015-01" db="EMBL/GenBank/DDBJ databases">
        <title>Evolutionary Origins and Diversification of the Mycorrhizal Mutualists.</title>
        <authorList>
            <consortium name="DOE Joint Genome Institute"/>
            <consortium name="Mycorrhizal Genomics Consortium"/>
            <person name="Kohler A."/>
            <person name="Kuo A."/>
            <person name="Nagy L.G."/>
            <person name="Floudas D."/>
            <person name="Copeland A."/>
            <person name="Barry K.W."/>
            <person name="Cichocki N."/>
            <person name="Veneault-Fourrey C."/>
            <person name="LaButti K."/>
            <person name="Lindquist E.A."/>
            <person name="Lipzen A."/>
            <person name="Lundell T."/>
            <person name="Morin E."/>
            <person name="Murat C."/>
            <person name="Riley R."/>
            <person name="Ohm R."/>
            <person name="Sun H."/>
            <person name="Tunlid A."/>
            <person name="Henrissat B."/>
            <person name="Grigoriev I.V."/>
            <person name="Hibbett D.S."/>
            <person name="Martin F."/>
        </authorList>
    </citation>
    <scope>NUCLEOTIDE SEQUENCE [LARGE SCALE GENOMIC DNA]</scope>
    <source>
        <strain evidence="3">F 1598</strain>
    </source>
</reference>
<dbReference type="HOGENOM" id="CLU_021108_6_2_1"/>
<evidence type="ECO:0000313" key="2">
    <source>
        <dbReference type="EMBL" id="KIM73789.1"/>
    </source>
</evidence>
<dbReference type="OrthoDB" id="3222453at2759"/>
<sequence length="412" mass="45958">CVIEVHYRLPIKGNRRANALGEALYSISPGPNASTQCLKLSVVPSLFPQLADFHSATDMSRTDGRSEAYRILLLEKLGYPLWYPDLDENLPATYREHGVRIGDVGIITKAGRFDFIFNVHGGDYARHVSQPWASQVLCSSSNARSPGTIIKQGSVTRMDYKADASIPISATWANIGAGIEFTCSTRRSANLVLPDGASSHGLKEPSLKEFRRLIILDVALHWFNTTGSSSLILVNDCIKSLSCGGRHRDGPRPPSNTDNQCVFISGFRLSPQDYLVKWVTVAHPDGSTKRHPHPSKGREKLPSASGRAKRRQGNQDVLSEAEGQDSTKEDEVFIEEVAEMSERLHPGDVINEYLLKYPDASVAVTHDDDWRAVIENVDKLFPDDEELLFRVCRKYYPVFHDDMHCELAYVFD</sequence>
<accession>A0A0C3F0W0</accession>
<reference evidence="2 3" key="1">
    <citation type="submission" date="2014-04" db="EMBL/GenBank/DDBJ databases">
        <authorList>
            <consortium name="DOE Joint Genome Institute"/>
            <person name="Kuo A."/>
            <person name="Tarkka M."/>
            <person name="Buscot F."/>
            <person name="Kohler A."/>
            <person name="Nagy L.G."/>
            <person name="Floudas D."/>
            <person name="Copeland A."/>
            <person name="Barry K.W."/>
            <person name="Cichocki N."/>
            <person name="Veneault-Fourrey C."/>
            <person name="LaButti K."/>
            <person name="Lindquist E.A."/>
            <person name="Lipzen A."/>
            <person name="Lundell T."/>
            <person name="Morin E."/>
            <person name="Murat C."/>
            <person name="Sun H."/>
            <person name="Tunlid A."/>
            <person name="Henrissat B."/>
            <person name="Grigoriev I.V."/>
            <person name="Hibbett D.S."/>
            <person name="Martin F."/>
            <person name="Nordberg H.P."/>
            <person name="Cantor M.N."/>
            <person name="Hua S.X."/>
        </authorList>
    </citation>
    <scope>NUCLEOTIDE SEQUENCE [LARGE SCALE GENOMIC DNA]</scope>
    <source>
        <strain evidence="2 3">F 1598</strain>
    </source>
</reference>
<gene>
    <name evidence="2" type="ORF">PILCRDRAFT_92868</name>
</gene>